<name>A0ABY7A5M0_9PSED</name>
<dbReference type="InterPro" id="IPR001789">
    <property type="entry name" value="Sig_transdc_resp-reg_receiver"/>
</dbReference>
<keyword evidence="4" id="KW-1185">Reference proteome</keyword>
<accession>A0ABY7A5M0</accession>
<dbReference type="RefSeq" id="WP_254476516.1">
    <property type="nucleotide sequence ID" value="NZ_CP113432.1"/>
</dbReference>
<evidence type="ECO:0000313" key="4">
    <source>
        <dbReference type="Proteomes" id="UP001163624"/>
    </source>
</evidence>
<reference evidence="3" key="1">
    <citation type="submission" date="2022-11" db="EMBL/GenBank/DDBJ databases">
        <title>Pseudomonas triclosanedens sp. nov., a triclosan degrader isolated from activated sludge.</title>
        <authorList>
            <person name="Yin Y."/>
            <person name="Lu Z."/>
        </authorList>
    </citation>
    <scope>NUCLEOTIDE SEQUENCE</scope>
    <source>
        <strain evidence="3">ZM23</strain>
    </source>
</reference>
<dbReference type="SUPFAM" id="SSF52172">
    <property type="entry name" value="CheY-like"/>
    <property type="match status" value="1"/>
</dbReference>
<dbReference type="Proteomes" id="UP001163624">
    <property type="component" value="Chromosome"/>
</dbReference>
<evidence type="ECO:0000259" key="2">
    <source>
        <dbReference type="PROSITE" id="PS50110"/>
    </source>
</evidence>
<dbReference type="PROSITE" id="PS50110">
    <property type="entry name" value="RESPONSE_REGULATORY"/>
    <property type="match status" value="1"/>
</dbReference>
<gene>
    <name evidence="3" type="ORF">OU419_14350</name>
</gene>
<feature type="domain" description="Response regulatory" evidence="2">
    <location>
        <begin position="7"/>
        <end position="119"/>
    </location>
</feature>
<protein>
    <submittedName>
        <fullName evidence="3">Response regulator</fullName>
    </submittedName>
</protein>
<keyword evidence="1" id="KW-0597">Phosphoprotein</keyword>
<dbReference type="Gene3D" id="3.40.50.2300">
    <property type="match status" value="1"/>
</dbReference>
<evidence type="ECO:0000256" key="1">
    <source>
        <dbReference type="PROSITE-ProRule" id="PRU00169"/>
    </source>
</evidence>
<organism evidence="3 4">
    <name type="scientific">Pseudomonas triclosanedens</name>
    <dbReference type="NCBI Taxonomy" id="2961893"/>
    <lineage>
        <taxon>Bacteria</taxon>
        <taxon>Pseudomonadati</taxon>
        <taxon>Pseudomonadota</taxon>
        <taxon>Gammaproteobacteria</taxon>
        <taxon>Pseudomonadales</taxon>
        <taxon>Pseudomonadaceae</taxon>
        <taxon>Pseudomonas</taxon>
    </lineage>
</organism>
<evidence type="ECO:0000313" key="3">
    <source>
        <dbReference type="EMBL" id="WAI52378.1"/>
    </source>
</evidence>
<dbReference type="EMBL" id="CP113432">
    <property type="protein sequence ID" value="WAI52378.1"/>
    <property type="molecule type" value="Genomic_DNA"/>
</dbReference>
<proteinExistence type="predicted"/>
<feature type="modified residue" description="4-aspartylphosphate" evidence="1">
    <location>
        <position position="57"/>
    </location>
</feature>
<sequence length="130" mass="14507">MSLCDASVLVLEEKADELWRIEQYLLDKGHAVLSARNHEEALEHLGSGAVIDLFLVDEPITGPLTGNELIEACLPSRPRMRVLMLSSSQERALDHSSPYPTLLKPLRLDELGRAIDRALCRPPVKPWEAT</sequence>
<dbReference type="InterPro" id="IPR011006">
    <property type="entry name" value="CheY-like_superfamily"/>
</dbReference>